<organism evidence="2 3">
    <name type="scientific">Leeia aquatica</name>
    <dbReference type="NCBI Taxonomy" id="2725557"/>
    <lineage>
        <taxon>Bacteria</taxon>
        <taxon>Pseudomonadati</taxon>
        <taxon>Pseudomonadota</taxon>
        <taxon>Betaproteobacteria</taxon>
        <taxon>Neisseriales</taxon>
        <taxon>Leeiaceae</taxon>
        <taxon>Leeia</taxon>
    </lineage>
</organism>
<feature type="domain" description="Isochorismatase-like" evidence="1">
    <location>
        <begin position="8"/>
        <end position="155"/>
    </location>
</feature>
<dbReference type="InterPro" id="IPR050993">
    <property type="entry name" value="Isochorismatase_domain"/>
</dbReference>
<evidence type="ECO:0000313" key="3">
    <source>
        <dbReference type="Proteomes" id="UP000587991"/>
    </source>
</evidence>
<dbReference type="GO" id="GO:0016787">
    <property type="term" value="F:hydrolase activity"/>
    <property type="evidence" value="ECO:0007669"/>
    <property type="project" value="UniProtKB-KW"/>
</dbReference>
<dbReference type="InterPro" id="IPR036380">
    <property type="entry name" value="Isochorismatase-like_sf"/>
</dbReference>
<dbReference type="InterPro" id="IPR000868">
    <property type="entry name" value="Isochorismatase-like_dom"/>
</dbReference>
<dbReference type="PANTHER" id="PTHR14119">
    <property type="entry name" value="HYDROLASE"/>
    <property type="match status" value="1"/>
</dbReference>
<keyword evidence="3" id="KW-1185">Reference proteome</keyword>
<comment type="caution">
    <text evidence="2">The sequence shown here is derived from an EMBL/GenBank/DDBJ whole genome shotgun (WGS) entry which is preliminary data.</text>
</comment>
<sequence>MLLHRDQSLLLVVDVQEKLLPAIDQADALLQHCHWLMGVARHLGVPILFSEQYPKGLGPTHPQLRALAPDAPVVDKTHFSCVAAACLPAELLQQRRQVVICGMESHVCVLQTAWDLHASGLDVFVVADAIGSRKPLDHQLALQRLQALGLSIVSREMCLFEWAHQAATPEFKQLSQQFLR</sequence>
<dbReference type="Proteomes" id="UP000587991">
    <property type="component" value="Unassembled WGS sequence"/>
</dbReference>
<dbReference type="SUPFAM" id="SSF52499">
    <property type="entry name" value="Isochorismatase-like hydrolases"/>
    <property type="match status" value="1"/>
</dbReference>
<dbReference type="RefSeq" id="WP_168876761.1">
    <property type="nucleotide sequence ID" value="NZ_JABAIM010000001.1"/>
</dbReference>
<dbReference type="CDD" id="cd01012">
    <property type="entry name" value="YcaC_related"/>
    <property type="match status" value="1"/>
</dbReference>
<gene>
    <name evidence="2" type="ORF">HF682_08590</name>
</gene>
<keyword evidence="2" id="KW-0378">Hydrolase</keyword>
<dbReference type="Gene3D" id="3.40.50.850">
    <property type="entry name" value="Isochorismatase-like"/>
    <property type="match status" value="1"/>
</dbReference>
<evidence type="ECO:0000259" key="1">
    <source>
        <dbReference type="Pfam" id="PF00857"/>
    </source>
</evidence>
<protein>
    <submittedName>
        <fullName evidence="2">Hydrolase</fullName>
    </submittedName>
</protein>
<name>A0A847SCK6_9NEIS</name>
<reference evidence="2 3" key="1">
    <citation type="submission" date="2020-04" db="EMBL/GenBank/DDBJ databases">
        <title>Draft genome of Leeia sp. IMCC25680.</title>
        <authorList>
            <person name="Song J."/>
            <person name="Cho J.-C."/>
        </authorList>
    </citation>
    <scope>NUCLEOTIDE SEQUENCE [LARGE SCALE GENOMIC DNA]</scope>
    <source>
        <strain evidence="2 3">IMCC25680</strain>
    </source>
</reference>
<dbReference type="AlphaFoldDB" id="A0A847SCK6"/>
<proteinExistence type="predicted"/>
<accession>A0A847SCK6</accession>
<dbReference type="EMBL" id="JABAIM010000001">
    <property type="protein sequence ID" value="NLR75216.1"/>
    <property type="molecule type" value="Genomic_DNA"/>
</dbReference>
<evidence type="ECO:0000313" key="2">
    <source>
        <dbReference type="EMBL" id="NLR75216.1"/>
    </source>
</evidence>
<dbReference type="Pfam" id="PF00857">
    <property type="entry name" value="Isochorismatase"/>
    <property type="match status" value="1"/>
</dbReference>
<dbReference type="PANTHER" id="PTHR14119:SF3">
    <property type="entry name" value="ISOCHORISMATASE DOMAIN-CONTAINING PROTEIN 2"/>
    <property type="match status" value="1"/>
</dbReference>